<proteinExistence type="predicted"/>
<keyword evidence="2" id="KW-1185">Reference proteome</keyword>
<keyword evidence="1" id="KW-0378">Hydrolase</keyword>
<dbReference type="PANTHER" id="PTHR47105:SF2">
    <property type="entry name" value="NPH3 DOMAIN-CONTAINING PROTEIN"/>
    <property type="match status" value="1"/>
</dbReference>
<dbReference type="EMBL" id="CP116942">
    <property type="protein sequence ID" value="WCO65133.1"/>
    <property type="molecule type" value="Genomic_DNA"/>
</dbReference>
<sequence length="259" mass="26732">MDRATAPVVGRDVDAVLFDVGGVLTLPDPVAFEVALAPLGATGTLADRVRAHYVGMHAHATSARDGHEVWLDYIEAYLATAGVPEERRDEGRTAFGRVFGHHCWRFPIVETATAMERLGQGGTPLGIVSNATGQVEALIAHLGLCQVGPGGGVPVDVVVDSAVVGVEKPDPAIFAPALEAMAARGVDPVRIAYVGDSVRYDLAGARAAGLVPVLLDPYDLYDGVDLGPGASRIGSVHELLPPWAGPGAQAADAPGPEAD</sequence>
<dbReference type="Gene3D" id="3.40.50.1000">
    <property type="entry name" value="HAD superfamily/HAD-like"/>
    <property type="match status" value="1"/>
</dbReference>
<dbReference type="PANTHER" id="PTHR47105">
    <property type="entry name" value="OS02G0173600 PROTEIN"/>
    <property type="match status" value="1"/>
</dbReference>
<dbReference type="GO" id="GO:0016787">
    <property type="term" value="F:hydrolase activity"/>
    <property type="evidence" value="ECO:0007669"/>
    <property type="project" value="UniProtKB-KW"/>
</dbReference>
<dbReference type="InterPro" id="IPR036412">
    <property type="entry name" value="HAD-like_sf"/>
</dbReference>
<dbReference type="SFLD" id="SFLDG01129">
    <property type="entry name" value="C1.5:_HAD__Beta-PGM__Phosphata"/>
    <property type="match status" value="1"/>
</dbReference>
<dbReference type="SUPFAM" id="SSF56784">
    <property type="entry name" value="HAD-like"/>
    <property type="match status" value="1"/>
</dbReference>
<dbReference type="SFLD" id="SFLDS00003">
    <property type="entry name" value="Haloacid_Dehalogenase"/>
    <property type="match status" value="1"/>
</dbReference>
<dbReference type="Pfam" id="PF00702">
    <property type="entry name" value="Hydrolase"/>
    <property type="match status" value="1"/>
</dbReference>
<gene>
    <name evidence="1" type="ORF">PO878_11555</name>
</gene>
<dbReference type="AlphaFoldDB" id="A0AAE9Y6C8"/>
<organism evidence="1 2">
    <name type="scientific">Iamia majanohamensis</name>
    <dbReference type="NCBI Taxonomy" id="467976"/>
    <lineage>
        <taxon>Bacteria</taxon>
        <taxon>Bacillati</taxon>
        <taxon>Actinomycetota</taxon>
        <taxon>Acidimicrobiia</taxon>
        <taxon>Acidimicrobiales</taxon>
        <taxon>Iamiaceae</taxon>
        <taxon>Iamia</taxon>
    </lineage>
</organism>
<dbReference type="RefSeq" id="WP_272734658.1">
    <property type="nucleotide sequence ID" value="NZ_CP116942.1"/>
</dbReference>
<dbReference type="Proteomes" id="UP001216390">
    <property type="component" value="Chromosome"/>
</dbReference>
<evidence type="ECO:0000313" key="1">
    <source>
        <dbReference type="EMBL" id="WCO65133.1"/>
    </source>
</evidence>
<dbReference type="KEGG" id="ima:PO878_11555"/>
<reference evidence="1" key="1">
    <citation type="submission" date="2023-01" db="EMBL/GenBank/DDBJ databases">
        <title>The diversity of Class Acidimicrobiia in South China Sea sediment environments and the proposal of Iamia marina sp. nov., a novel species of the genus Iamia.</title>
        <authorList>
            <person name="He Y."/>
            <person name="Tian X."/>
        </authorList>
    </citation>
    <scope>NUCLEOTIDE SEQUENCE</scope>
    <source>
        <strain evidence="1">DSM 19957</strain>
    </source>
</reference>
<name>A0AAE9Y6C8_9ACTN</name>
<protein>
    <submittedName>
        <fullName evidence="1">HAD family hydrolase</fullName>
    </submittedName>
</protein>
<accession>A0AAE9Y6C8</accession>
<evidence type="ECO:0000313" key="2">
    <source>
        <dbReference type="Proteomes" id="UP001216390"/>
    </source>
</evidence>
<dbReference type="InterPro" id="IPR023214">
    <property type="entry name" value="HAD_sf"/>
</dbReference>